<evidence type="ECO:0000256" key="1">
    <source>
        <dbReference type="SAM" id="MobiDB-lite"/>
    </source>
</evidence>
<proteinExistence type="predicted"/>
<reference evidence="2 3" key="1">
    <citation type="submission" date="2019-05" db="EMBL/GenBank/DDBJ databases">
        <title>Streptomyces sp. NEAU-C151, a novel actinomycete isolated from soil.</title>
        <authorList>
            <person name="Han L."/>
            <person name="Jiang H."/>
        </authorList>
    </citation>
    <scope>NUCLEOTIDE SEQUENCE [LARGE SCALE GENOMIC DNA]</scope>
    <source>
        <strain evidence="2 3">NEAU-C151</strain>
    </source>
</reference>
<keyword evidence="3" id="KW-1185">Reference proteome</keyword>
<comment type="caution">
    <text evidence="2">The sequence shown here is derived from an EMBL/GenBank/DDBJ whole genome shotgun (WGS) entry which is preliminary data.</text>
</comment>
<dbReference type="EMBL" id="VBZC01000012">
    <property type="protein sequence ID" value="TLS45672.1"/>
    <property type="molecule type" value="Genomic_DNA"/>
</dbReference>
<evidence type="ECO:0000313" key="2">
    <source>
        <dbReference type="EMBL" id="TLS45672.1"/>
    </source>
</evidence>
<accession>A0A5R9FP17</accession>
<gene>
    <name evidence="2" type="ORF">FE633_12935</name>
</gene>
<name>A0A5R9FP17_9ACTN</name>
<protein>
    <submittedName>
        <fullName evidence="2">Uncharacterized protein</fullName>
    </submittedName>
</protein>
<dbReference type="AlphaFoldDB" id="A0A5R9FP17"/>
<feature type="region of interest" description="Disordered" evidence="1">
    <location>
        <begin position="120"/>
        <end position="142"/>
    </location>
</feature>
<evidence type="ECO:0000313" key="3">
    <source>
        <dbReference type="Proteomes" id="UP000305906"/>
    </source>
</evidence>
<dbReference type="RefSeq" id="WP_138045263.1">
    <property type="nucleotide sequence ID" value="NZ_VBZC01000012.1"/>
</dbReference>
<organism evidence="2 3">
    <name type="scientific">Streptomyces montanus</name>
    <dbReference type="NCBI Taxonomy" id="2580423"/>
    <lineage>
        <taxon>Bacteria</taxon>
        <taxon>Bacillati</taxon>
        <taxon>Actinomycetota</taxon>
        <taxon>Actinomycetes</taxon>
        <taxon>Kitasatosporales</taxon>
        <taxon>Streptomycetaceae</taxon>
        <taxon>Streptomyces</taxon>
    </lineage>
</organism>
<sequence>MIATPPTEDSTPYHRLLQIKTGRTPYLCENIARLPGRPLLLQRAIVETPNDALLWLVRRACFIADLLEDDEARGMLVDHVCDGAFQAQALAAVASSERLVLEVADPDAVIELTVQPADRLDDRQTGSGATAVDPVRRSRSAS</sequence>
<dbReference type="Proteomes" id="UP000305906">
    <property type="component" value="Unassembled WGS sequence"/>
</dbReference>